<dbReference type="InterPro" id="IPR042003">
    <property type="entry name" value="Sortase_E"/>
</dbReference>
<dbReference type="SUPFAM" id="SSF63817">
    <property type="entry name" value="Sortase"/>
    <property type="match status" value="1"/>
</dbReference>
<feature type="region of interest" description="Disordered" evidence="3">
    <location>
        <begin position="68"/>
        <end position="103"/>
    </location>
</feature>
<feature type="active site" description="Acyl-thioester intermediate" evidence="2">
    <location>
        <position position="236"/>
    </location>
</feature>
<feature type="region of interest" description="Disordered" evidence="3">
    <location>
        <begin position="256"/>
        <end position="295"/>
    </location>
</feature>
<organism evidence="5 6">
    <name type="scientific">Candidatus Nesterenkonia stercoripullorum</name>
    <dbReference type="NCBI Taxonomy" id="2838701"/>
    <lineage>
        <taxon>Bacteria</taxon>
        <taxon>Bacillati</taxon>
        <taxon>Actinomycetota</taxon>
        <taxon>Actinomycetes</taxon>
        <taxon>Micrococcales</taxon>
        <taxon>Micrococcaceae</taxon>
        <taxon>Nesterenkonia</taxon>
    </lineage>
</organism>
<evidence type="ECO:0000313" key="5">
    <source>
        <dbReference type="EMBL" id="HIX00878.1"/>
    </source>
</evidence>
<keyword evidence="1" id="KW-0378">Hydrolase</keyword>
<dbReference type="CDD" id="cd05830">
    <property type="entry name" value="Sortase_E"/>
    <property type="match status" value="1"/>
</dbReference>
<evidence type="ECO:0000256" key="1">
    <source>
        <dbReference type="ARBA" id="ARBA00022801"/>
    </source>
</evidence>
<accession>A0A9D2A8J7</accession>
<dbReference type="InterPro" id="IPR053465">
    <property type="entry name" value="Sortase_Class_E"/>
</dbReference>
<dbReference type="InterPro" id="IPR005754">
    <property type="entry name" value="Sortase"/>
</dbReference>
<feature type="compositionally biased region" description="Low complexity" evidence="3">
    <location>
        <begin position="1"/>
        <end position="12"/>
    </location>
</feature>
<dbReference type="Pfam" id="PF04203">
    <property type="entry name" value="Sortase"/>
    <property type="match status" value="1"/>
</dbReference>
<keyword evidence="4" id="KW-0472">Membrane</keyword>
<feature type="region of interest" description="Disordered" evidence="3">
    <location>
        <begin position="1"/>
        <end position="20"/>
    </location>
</feature>
<protein>
    <submittedName>
        <fullName evidence="5">Class E sortase</fullName>
    </submittedName>
</protein>
<feature type="active site" description="Proton donor/acceptor" evidence="2">
    <location>
        <position position="167"/>
    </location>
</feature>
<name>A0A9D2A8J7_9MICC</name>
<keyword evidence="4" id="KW-1133">Transmembrane helix</keyword>
<dbReference type="AlphaFoldDB" id="A0A9D2A8J7"/>
<dbReference type="EMBL" id="DXGD01000450">
    <property type="protein sequence ID" value="HIX00878.1"/>
    <property type="molecule type" value="Genomic_DNA"/>
</dbReference>
<evidence type="ECO:0000313" key="6">
    <source>
        <dbReference type="Proteomes" id="UP000824151"/>
    </source>
</evidence>
<dbReference type="Proteomes" id="UP000824151">
    <property type="component" value="Unassembled WGS sequence"/>
</dbReference>
<proteinExistence type="predicted"/>
<evidence type="ECO:0000256" key="2">
    <source>
        <dbReference type="PIRSR" id="PIRSR605754-1"/>
    </source>
</evidence>
<dbReference type="Gene3D" id="2.40.260.10">
    <property type="entry name" value="Sortase"/>
    <property type="match status" value="1"/>
</dbReference>
<evidence type="ECO:0000256" key="3">
    <source>
        <dbReference type="SAM" id="MobiDB-lite"/>
    </source>
</evidence>
<feature type="transmembrane region" description="Helical" evidence="4">
    <location>
        <begin position="21"/>
        <end position="46"/>
    </location>
</feature>
<feature type="compositionally biased region" description="Polar residues" evidence="3">
    <location>
        <begin position="281"/>
        <end position="295"/>
    </location>
</feature>
<evidence type="ECO:0000256" key="4">
    <source>
        <dbReference type="SAM" id="Phobius"/>
    </source>
</evidence>
<dbReference type="NCBIfam" id="NF033747">
    <property type="entry name" value="class_E_sortase"/>
    <property type="match status" value="1"/>
</dbReference>
<sequence>MRSPKASSAAQRARPRRRPTAFSRTIGGFGELLITVGILGILFVVWEVWWTGLDANRDMQEAEEGFYSSVDAGQDDPVAAGGDDGLDGREQCGSLPDGTAVPCPERLEEGLEEGGTMAMIYAPRLGESWAAPVREGVDQATLNAGGVGHYPQTQLPGEPGNFAVAGHRLTYGDILRDQDSFQTGDPLYVYSADGYYTYEVTESLVVQPHESEVLAPVPGAPGEDPEDASIMTLTTCHPLFSNRERLITHAELTDFTPLSEQPPDAVAEHLAAQDAPAAGQPLSSGLSTSSERGPR</sequence>
<dbReference type="NCBIfam" id="TIGR01076">
    <property type="entry name" value="sortase_fam"/>
    <property type="match status" value="1"/>
</dbReference>
<dbReference type="InterPro" id="IPR023365">
    <property type="entry name" value="Sortase_dom-sf"/>
</dbReference>
<dbReference type="GO" id="GO:0016787">
    <property type="term" value="F:hydrolase activity"/>
    <property type="evidence" value="ECO:0007669"/>
    <property type="project" value="UniProtKB-KW"/>
</dbReference>
<gene>
    <name evidence="5" type="ORF">H9871_12140</name>
</gene>
<keyword evidence="4" id="KW-0812">Transmembrane</keyword>
<comment type="caution">
    <text evidence="5">The sequence shown here is derived from an EMBL/GenBank/DDBJ whole genome shotgun (WGS) entry which is preliminary data.</text>
</comment>
<reference evidence="5" key="2">
    <citation type="submission" date="2021-04" db="EMBL/GenBank/DDBJ databases">
        <authorList>
            <person name="Gilroy R."/>
        </authorList>
    </citation>
    <scope>NUCLEOTIDE SEQUENCE</scope>
    <source>
        <strain evidence="5">ChiHejej3B27-3195</strain>
    </source>
</reference>
<reference evidence="5" key="1">
    <citation type="journal article" date="2021" name="PeerJ">
        <title>Extensive microbial diversity within the chicken gut microbiome revealed by metagenomics and culture.</title>
        <authorList>
            <person name="Gilroy R."/>
            <person name="Ravi A."/>
            <person name="Getino M."/>
            <person name="Pursley I."/>
            <person name="Horton D.L."/>
            <person name="Alikhan N.F."/>
            <person name="Baker D."/>
            <person name="Gharbi K."/>
            <person name="Hall N."/>
            <person name="Watson M."/>
            <person name="Adriaenssens E.M."/>
            <person name="Foster-Nyarko E."/>
            <person name="Jarju S."/>
            <person name="Secka A."/>
            <person name="Antonio M."/>
            <person name="Oren A."/>
            <person name="Chaudhuri R.R."/>
            <person name="La Ragione R."/>
            <person name="Hildebrand F."/>
            <person name="Pallen M.J."/>
        </authorList>
    </citation>
    <scope>NUCLEOTIDE SEQUENCE</scope>
    <source>
        <strain evidence="5">ChiHejej3B27-3195</strain>
    </source>
</reference>